<dbReference type="InterPro" id="IPR036388">
    <property type="entry name" value="WH-like_DNA-bd_sf"/>
</dbReference>
<dbReference type="InterPro" id="IPR011991">
    <property type="entry name" value="ArsR-like_HTH"/>
</dbReference>
<evidence type="ECO:0000259" key="4">
    <source>
        <dbReference type="PROSITE" id="PS50956"/>
    </source>
</evidence>
<gene>
    <name evidence="5" type="ORF">C7447_1097</name>
</gene>
<reference evidence="5 6" key="1">
    <citation type="submission" date="2019-07" db="EMBL/GenBank/DDBJ databases">
        <title>Genomic Encyclopedia of Type Strains, Phase IV (KMG-IV): sequencing the most valuable type-strain genomes for metagenomic binning, comparative biology and taxonomic classification.</title>
        <authorList>
            <person name="Goeker M."/>
        </authorList>
    </citation>
    <scope>NUCLEOTIDE SEQUENCE [LARGE SCALE GENOMIC DNA]</scope>
    <source>
        <strain evidence="5 6">DSM 18961</strain>
    </source>
</reference>
<dbReference type="RefSeq" id="WP_246143087.1">
    <property type="nucleotide sequence ID" value="NZ_VNIA01000009.1"/>
</dbReference>
<evidence type="ECO:0000256" key="2">
    <source>
        <dbReference type="ARBA" id="ARBA00023125"/>
    </source>
</evidence>
<evidence type="ECO:0000256" key="1">
    <source>
        <dbReference type="ARBA" id="ARBA00023015"/>
    </source>
</evidence>
<dbReference type="InterPro" id="IPR036390">
    <property type="entry name" value="WH_DNA-bd_sf"/>
</dbReference>
<protein>
    <submittedName>
        <fullName evidence="5">Lrp/AsnC family transcriptional regulator for asnA, asnC and gidA</fullName>
    </submittedName>
</protein>
<dbReference type="SUPFAM" id="SSF46785">
    <property type="entry name" value="Winged helix' DNA-binding domain"/>
    <property type="match status" value="1"/>
</dbReference>
<dbReference type="GO" id="GO:0043565">
    <property type="term" value="F:sequence-specific DNA binding"/>
    <property type="evidence" value="ECO:0007669"/>
    <property type="project" value="InterPro"/>
</dbReference>
<dbReference type="PANTHER" id="PTHR30154">
    <property type="entry name" value="LEUCINE-RESPONSIVE REGULATORY PROTEIN"/>
    <property type="match status" value="1"/>
</dbReference>
<name>A0A5S5DJE6_9FLAO</name>
<dbReference type="InterPro" id="IPR011008">
    <property type="entry name" value="Dimeric_a/b-barrel"/>
</dbReference>
<dbReference type="InterPro" id="IPR000485">
    <property type="entry name" value="AsnC-type_HTH_dom"/>
</dbReference>
<dbReference type="SMART" id="SM00344">
    <property type="entry name" value="HTH_ASNC"/>
    <property type="match status" value="1"/>
</dbReference>
<dbReference type="InterPro" id="IPR019887">
    <property type="entry name" value="Tscrpt_reg_AsnC/Lrp_C"/>
</dbReference>
<keyword evidence="2" id="KW-0238">DNA-binding</keyword>
<dbReference type="GO" id="GO:0005829">
    <property type="term" value="C:cytosol"/>
    <property type="evidence" value="ECO:0007669"/>
    <property type="project" value="TreeGrafter"/>
</dbReference>
<dbReference type="AlphaFoldDB" id="A0A5S5DJE6"/>
<organism evidence="5 6">
    <name type="scientific">Tenacibaculum adriaticum</name>
    <dbReference type="NCBI Taxonomy" id="413713"/>
    <lineage>
        <taxon>Bacteria</taxon>
        <taxon>Pseudomonadati</taxon>
        <taxon>Bacteroidota</taxon>
        <taxon>Flavobacteriia</taxon>
        <taxon>Flavobacteriales</taxon>
        <taxon>Flavobacteriaceae</taxon>
        <taxon>Tenacibaculum</taxon>
    </lineage>
</organism>
<evidence type="ECO:0000313" key="6">
    <source>
        <dbReference type="Proteomes" id="UP000323136"/>
    </source>
</evidence>
<accession>A0A5S5DJE6</accession>
<feature type="domain" description="HTH asnC-type" evidence="4">
    <location>
        <begin position="5"/>
        <end position="66"/>
    </location>
</feature>
<keyword evidence="6" id="KW-1185">Reference proteome</keyword>
<dbReference type="Pfam" id="PF01037">
    <property type="entry name" value="AsnC_trans_reg"/>
    <property type="match status" value="1"/>
</dbReference>
<keyword evidence="1" id="KW-0805">Transcription regulation</keyword>
<dbReference type="SUPFAM" id="SSF54909">
    <property type="entry name" value="Dimeric alpha+beta barrel"/>
    <property type="match status" value="1"/>
</dbReference>
<dbReference type="GO" id="GO:0006355">
    <property type="term" value="P:regulation of DNA-templated transcription"/>
    <property type="evidence" value="ECO:0007669"/>
    <property type="project" value="UniProtKB-ARBA"/>
</dbReference>
<sequence length="157" mass="18141">MKNQFDYIDQQILLQLRSDARKAYSQIADELKVSNSLIHQRIKKLTDEGIITNAAFVLDEKKLGYKTKSYTGIRLREARFAKEVMKELSKINEIIECNFVSGNYAIFILIFAKDNEHLQKILYDKVHLINGVAGTDTFICFDTCFKRNVPIDSLKND</sequence>
<dbReference type="EMBL" id="VNIA01000009">
    <property type="protein sequence ID" value="TYP96070.1"/>
    <property type="molecule type" value="Genomic_DNA"/>
</dbReference>
<dbReference type="Gene3D" id="3.30.70.920">
    <property type="match status" value="1"/>
</dbReference>
<dbReference type="InterPro" id="IPR019888">
    <property type="entry name" value="Tscrpt_reg_AsnC-like"/>
</dbReference>
<dbReference type="PANTHER" id="PTHR30154:SF34">
    <property type="entry name" value="TRANSCRIPTIONAL REGULATOR AZLB"/>
    <property type="match status" value="1"/>
</dbReference>
<evidence type="ECO:0000313" key="5">
    <source>
        <dbReference type="EMBL" id="TYP96070.1"/>
    </source>
</evidence>
<dbReference type="PROSITE" id="PS50956">
    <property type="entry name" value="HTH_ASNC_2"/>
    <property type="match status" value="1"/>
</dbReference>
<keyword evidence="3" id="KW-0804">Transcription</keyword>
<comment type="caution">
    <text evidence="5">The sequence shown here is derived from an EMBL/GenBank/DDBJ whole genome shotgun (WGS) entry which is preliminary data.</text>
</comment>
<dbReference type="Pfam" id="PF13412">
    <property type="entry name" value="HTH_24"/>
    <property type="match status" value="1"/>
</dbReference>
<dbReference type="PRINTS" id="PR00033">
    <property type="entry name" value="HTHASNC"/>
</dbReference>
<evidence type="ECO:0000256" key="3">
    <source>
        <dbReference type="ARBA" id="ARBA00023163"/>
    </source>
</evidence>
<dbReference type="CDD" id="cd00090">
    <property type="entry name" value="HTH_ARSR"/>
    <property type="match status" value="1"/>
</dbReference>
<dbReference type="GO" id="GO:0043200">
    <property type="term" value="P:response to amino acid"/>
    <property type="evidence" value="ECO:0007669"/>
    <property type="project" value="TreeGrafter"/>
</dbReference>
<proteinExistence type="predicted"/>
<dbReference type="Proteomes" id="UP000323136">
    <property type="component" value="Unassembled WGS sequence"/>
</dbReference>
<dbReference type="Gene3D" id="1.10.10.10">
    <property type="entry name" value="Winged helix-like DNA-binding domain superfamily/Winged helix DNA-binding domain"/>
    <property type="match status" value="1"/>
</dbReference>